<name>A0A7M1RXP7_9CAUD</name>
<dbReference type="GeneID" id="65129736"/>
<keyword evidence="2" id="KW-1185">Reference proteome</keyword>
<dbReference type="KEGG" id="vg:65129736"/>
<reference evidence="1 2" key="1">
    <citation type="submission" date="2020-07" db="EMBL/GenBank/DDBJ databases">
        <title>Taxonomic proposal: Crassvirales, a new order of highly abundant and diverse bacterial viruses.</title>
        <authorList>
            <person name="Shkoporov A.N."/>
            <person name="Stockdale S.R."/>
            <person name="Guerin E."/>
            <person name="Ross R.P."/>
            <person name="Hill C."/>
        </authorList>
    </citation>
    <scope>NUCLEOTIDE SEQUENCE [LARGE SCALE GENOMIC DNA]</scope>
</reference>
<dbReference type="EMBL" id="MT774387">
    <property type="protein sequence ID" value="QOR59215.1"/>
    <property type="molecule type" value="Genomic_DNA"/>
</dbReference>
<accession>A0A7M1RXP7</accession>
<proteinExistence type="predicted"/>
<evidence type="ECO:0000313" key="2">
    <source>
        <dbReference type="Proteomes" id="UP000594132"/>
    </source>
</evidence>
<protein>
    <submittedName>
        <fullName evidence="1">Protein HU</fullName>
    </submittedName>
</protein>
<dbReference type="Proteomes" id="UP000594132">
    <property type="component" value="Segment"/>
</dbReference>
<sequence length="89" mass="10489">MNEIYAKVAAEMGIPVEVVKEAYQSQWQFIRNTVEALPLKEELSEEEFNKLRTSFNIPSLGKLYTTRDKILKIRRRLEYLKVLIKDAKD</sequence>
<organism evidence="1 2">
    <name type="scientific">uncultured phage cr111_1</name>
    <dbReference type="NCBI Taxonomy" id="2772071"/>
    <lineage>
        <taxon>Viruses</taxon>
        <taxon>Duplodnaviria</taxon>
        <taxon>Heunggongvirae</taxon>
        <taxon>Uroviricota</taxon>
        <taxon>Caudoviricetes</taxon>
        <taxon>Crassvirales</taxon>
        <taxon>Steigviridae</taxon>
        <taxon>Asinivirinae</taxon>
        <taxon>Lahndsivirus</taxon>
        <taxon>Lahndsivirus rarus</taxon>
    </lineage>
</organism>
<dbReference type="RefSeq" id="YP_010111373.1">
    <property type="nucleotide sequence ID" value="NC_055880.1"/>
</dbReference>
<evidence type="ECO:0000313" key="1">
    <source>
        <dbReference type="EMBL" id="QOR59215.1"/>
    </source>
</evidence>